<dbReference type="SUPFAM" id="SSF52374">
    <property type="entry name" value="Nucleotidylyl transferase"/>
    <property type="match status" value="1"/>
</dbReference>
<dbReference type="Gene3D" id="3.40.50.620">
    <property type="entry name" value="HUPs"/>
    <property type="match status" value="2"/>
</dbReference>
<comment type="caution">
    <text evidence="13">The sequence shown here is derived from an EMBL/GenBank/DDBJ whole genome shotgun (WGS) entry which is preliminary data.</text>
</comment>
<dbReference type="GO" id="GO:0005739">
    <property type="term" value="C:mitochondrion"/>
    <property type="evidence" value="ECO:0007669"/>
    <property type="project" value="TreeGrafter"/>
</dbReference>
<dbReference type="InterPro" id="IPR014729">
    <property type="entry name" value="Rossmann-like_a/b/a_fold"/>
</dbReference>
<dbReference type="Pfam" id="PF00133">
    <property type="entry name" value="tRNA-synt_1"/>
    <property type="match status" value="1"/>
</dbReference>
<dbReference type="EMBL" id="JAIWYP010000009">
    <property type="protein sequence ID" value="KAH3771749.1"/>
    <property type="molecule type" value="Genomic_DNA"/>
</dbReference>
<keyword evidence="14" id="KW-1185">Reference proteome</keyword>
<dbReference type="FunFam" id="3.40.50.620:FF:000003">
    <property type="entry name" value="Leucine--tRNA ligase"/>
    <property type="match status" value="1"/>
</dbReference>
<feature type="non-terminal residue" evidence="13">
    <location>
        <position position="554"/>
    </location>
</feature>
<dbReference type="InterPro" id="IPR002302">
    <property type="entry name" value="Leu-tRNA-ligase"/>
</dbReference>
<feature type="domain" description="Methionyl/Leucyl tRNA synthetase" evidence="11">
    <location>
        <begin position="74"/>
        <end position="212"/>
    </location>
</feature>
<gene>
    <name evidence="13" type="ORF">DPMN_173076</name>
</gene>
<keyword evidence="5 9" id="KW-0067">ATP-binding</keyword>
<dbReference type="PRINTS" id="PR00985">
    <property type="entry name" value="TRNASYNTHLEU"/>
</dbReference>
<evidence type="ECO:0000256" key="1">
    <source>
        <dbReference type="ARBA" id="ARBA00005594"/>
    </source>
</evidence>
<accession>A0A9D4E402</accession>
<evidence type="ECO:0000256" key="4">
    <source>
        <dbReference type="ARBA" id="ARBA00022741"/>
    </source>
</evidence>
<evidence type="ECO:0000256" key="3">
    <source>
        <dbReference type="ARBA" id="ARBA00022598"/>
    </source>
</evidence>
<evidence type="ECO:0000259" key="12">
    <source>
        <dbReference type="Pfam" id="PF13603"/>
    </source>
</evidence>
<feature type="domain" description="Leucyl-tRNA synthetase editing" evidence="12">
    <location>
        <begin position="261"/>
        <end position="307"/>
    </location>
</feature>
<dbReference type="Proteomes" id="UP000828390">
    <property type="component" value="Unassembled WGS sequence"/>
</dbReference>
<evidence type="ECO:0000256" key="6">
    <source>
        <dbReference type="ARBA" id="ARBA00022917"/>
    </source>
</evidence>
<dbReference type="PANTHER" id="PTHR43740:SF2">
    <property type="entry name" value="LEUCINE--TRNA LIGASE, MITOCHONDRIAL"/>
    <property type="match status" value="1"/>
</dbReference>
<dbReference type="InterPro" id="IPR025709">
    <property type="entry name" value="Leu_tRNA-synth_edit"/>
</dbReference>
<comment type="similarity">
    <text evidence="1 9">Belongs to the class-I aminoacyl-tRNA synthetase family.</text>
</comment>
<evidence type="ECO:0000259" key="11">
    <source>
        <dbReference type="Pfam" id="PF09334"/>
    </source>
</evidence>
<evidence type="ECO:0000256" key="7">
    <source>
        <dbReference type="ARBA" id="ARBA00023146"/>
    </source>
</evidence>
<evidence type="ECO:0000256" key="9">
    <source>
        <dbReference type="RuleBase" id="RU363035"/>
    </source>
</evidence>
<organism evidence="13 14">
    <name type="scientific">Dreissena polymorpha</name>
    <name type="common">Zebra mussel</name>
    <name type="synonym">Mytilus polymorpha</name>
    <dbReference type="NCBI Taxonomy" id="45954"/>
    <lineage>
        <taxon>Eukaryota</taxon>
        <taxon>Metazoa</taxon>
        <taxon>Spiralia</taxon>
        <taxon>Lophotrochozoa</taxon>
        <taxon>Mollusca</taxon>
        <taxon>Bivalvia</taxon>
        <taxon>Autobranchia</taxon>
        <taxon>Heteroconchia</taxon>
        <taxon>Euheterodonta</taxon>
        <taxon>Imparidentia</taxon>
        <taxon>Neoheterodontei</taxon>
        <taxon>Myida</taxon>
        <taxon>Dreissenoidea</taxon>
        <taxon>Dreissenidae</taxon>
        <taxon>Dreissena</taxon>
    </lineage>
</organism>
<keyword evidence="4 9" id="KW-0547">Nucleotide-binding</keyword>
<dbReference type="GO" id="GO:0006429">
    <property type="term" value="P:leucyl-tRNA aminoacylation"/>
    <property type="evidence" value="ECO:0007669"/>
    <property type="project" value="InterPro"/>
</dbReference>
<name>A0A9D4E402_DREPO</name>
<dbReference type="Pfam" id="PF13603">
    <property type="entry name" value="tRNA-synt_1_2"/>
    <property type="match status" value="1"/>
</dbReference>
<sequence>MFGKPSLTWCVLRHTFRQLQHYRGLTSLYETTGKWESQLRRESMLAIEAAWKHQLQEIDGNTRSKDKGNKEKFYVLSMFPYPSGKLHMGHVRVYTISDMMARYHRMLGHEVIHPMGFDAFGLPAENAAIERGLHPKSWTYSNIETMKQQLENLCCNFDWDRELTTCDPSYYRWTQYIFLKMYEAGLVYQKKASVNWDPVDKTVLADEQIDATGRSWRSGSIVEQRYLNQWYIRTTAYAKSLWDGLETVRSDLWKDVVDLQKNWIGQCTGCRLDFQIQNGEPYDFLSIFTDHPEAIYGISHIIVPASHLYNTPQYHTLGLGQGVGTGPRVLTVQAVHPLTGDRIPIVVAASVARGAEGSETSSMQSDCTLGIPALSSSDLQIAQQLLLKWQPVYSDNQDNPTMTNSYQFDGMTRSAAAEAVMHLAQSRGFGGYPVSSRLHDWLISRQRYWGTPIPIIHCSSCGAVPVPYEDLPVGLPDTSTPGHAALLDNDAWHDVKCPRCGCAARRETDTMDTFVDSSWYFLRYLDNHNLDLPFAREVTEKYMPVDLYIGGIEH</sequence>
<keyword evidence="6 9" id="KW-0648">Protein biosynthesis</keyword>
<reference evidence="13" key="1">
    <citation type="journal article" date="2019" name="bioRxiv">
        <title>The Genome of the Zebra Mussel, Dreissena polymorpha: A Resource for Invasive Species Research.</title>
        <authorList>
            <person name="McCartney M.A."/>
            <person name="Auch B."/>
            <person name="Kono T."/>
            <person name="Mallez S."/>
            <person name="Zhang Y."/>
            <person name="Obille A."/>
            <person name="Becker A."/>
            <person name="Abrahante J.E."/>
            <person name="Garbe J."/>
            <person name="Badalamenti J.P."/>
            <person name="Herman A."/>
            <person name="Mangelson H."/>
            <person name="Liachko I."/>
            <person name="Sullivan S."/>
            <person name="Sone E.D."/>
            <person name="Koren S."/>
            <person name="Silverstein K.A.T."/>
            <person name="Beckman K.B."/>
            <person name="Gohl D.M."/>
        </authorList>
    </citation>
    <scope>NUCLEOTIDE SEQUENCE</scope>
    <source>
        <strain evidence="13">Duluth1</strain>
        <tissue evidence="13">Whole animal</tissue>
    </source>
</reference>
<evidence type="ECO:0000256" key="5">
    <source>
        <dbReference type="ARBA" id="ARBA00022840"/>
    </source>
</evidence>
<dbReference type="InterPro" id="IPR002300">
    <property type="entry name" value="aa-tRNA-synth_Ia"/>
</dbReference>
<keyword evidence="7 9" id="KW-0030">Aminoacyl-tRNA synthetase</keyword>
<comment type="catalytic activity">
    <reaction evidence="8">
        <text>tRNA(Leu) + L-leucine + ATP = L-leucyl-tRNA(Leu) + AMP + diphosphate</text>
        <dbReference type="Rhea" id="RHEA:11688"/>
        <dbReference type="Rhea" id="RHEA-COMP:9613"/>
        <dbReference type="Rhea" id="RHEA-COMP:9622"/>
        <dbReference type="ChEBI" id="CHEBI:30616"/>
        <dbReference type="ChEBI" id="CHEBI:33019"/>
        <dbReference type="ChEBI" id="CHEBI:57427"/>
        <dbReference type="ChEBI" id="CHEBI:78442"/>
        <dbReference type="ChEBI" id="CHEBI:78494"/>
        <dbReference type="ChEBI" id="CHEBI:456215"/>
        <dbReference type="EC" id="6.1.1.4"/>
    </reaction>
</comment>
<reference evidence="13" key="2">
    <citation type="submission" date="2020-11" db="EMBL/GenBank/DDBJ databases">
        <authorList>
            <person name="McCartney M.A."/>
            <person name="Auch B."/>
            <person name="Kono T."/>
            <person name="Mallez S."/>
            <person name="Becker A."/>
            <person name="Gohl D.M."/>
            <person name="Silverstein K.A.T."/>
            <person name="Koren S."/>
            <person name="Bechman K.B."/>
            <person name="Herman A."/>
            <person name="Abrahante J.E."/>
            <person name="Garbe J."/>
        </authorList>
    </citation>
    <scope>NUCLEOTIDE SEQUENCE</scope>
    <source>
        <strain evidence="13">Duluth1</strain>
        <tissue evidence="13">Whole animal</tissue>
    </source>
</reference>
<dbReference type="AlphaFoldDB" id="A0A9D4E402"/>
<dbReference type="InterPro" id="IPR009008">
    <property type="entry name" value="Val/Leu/Ile-tRNA-synth_edit"/>
</dbReference>
<dbReference type="PANTHER" id="PTHR43740">
    <property type="entry name" value="LEUCYL-TRNA SYNTHETASE"/>
    <property type="match status" value="1"/>
</dbReference>
<evidence type="ECO:0000256" key="8">
    <source>
        <dbReference type="ARBA" id="ARBA00047469"/>
    </source>
</evidence>
<dbReference type="Pfam" id="PF09334">
    <property type="entry name" value="tRNA-synt_1g"/>
    <property type="match status" value="1"/>
</dbReference>
<dbReference type="InterPro" id="IPR001412">
    <property type="entry name" value="aa-tRNA-synth_I_CS"/>
</dbReference>
<dbReference type="InterPro" id="IPR015413">
    <property type="entry name" value="Methionyl/Leucyl_tRNA_Synth"/>
</dbReference>
<dbReference type="GO" id="GO:0004823">
    <property type="term" value="F:leucine-tRNA ligase activity"/>
    <property type="evidence" value="ECO:0007669"/>
    <property type="project" value="UniProtKB-EC"/>
</dbReference>
<feature type="domain" description="Aminoacyl-tRNA synthetase class Ia" evidence="10">
    <location>
        <begin position="439"/>
        <end position="552"/>
    </location>
</feature>
<protein>
    <recommendedName>
        <fullName evidence="2">leucine--tRNA ligase</fullName>
        <ecNumber evidence="2">6.1.1.4</ecNumber>
    </recommendedName>
</protein>
<dbReference type="GO" id="GO:0032543">
    <property type="term" value="P:mitochondrial translation"/>
    <property type="evidence" value="ECO:0007669"/>
    <property type="project" value="TreeGrafter"/>
</dbReference>
<evidence type="ECO:0000313" key="13">
    <source>
        <dbReference type="EMBL" id="KAH3771749.1"/>
    </source>
</evidence>
<dbReference type="GO" id="GO:0002161">
    <property type="term" value="F:aminoacyl-tRNA deacylase activity"/>
    <property type="evidence" value="ECO:0007669"/>
    <property type="project" value="InterPro"/>
</dbReference>
<dbReference type="CDD" id="cd00812">
    <property type="entry name" value="LeuRS_core"/>
    <property type="match status" value="1"/>
</dbReference>
<evidence type="ECO:0000259" key="10">
    <source>
        <dbReference type="Pfam" id="PF00133"/>
    </source>
</evidence>
<dbReference type="SUPFAM" id="SSF50677">
    <property type="entry name" value="ValRS/IleRS/LeuRS editing domain"/>
    <property type="match status" value="1"/>
</dbReference>
<dbReference type="GO" id="GO:0005524">
    <property type="term" value="F:ATP binding"/>
    <property type="evidence" value="ECO:0007669"/>
    <property type="project" value="UniProtKB-KW"/>
</dbReference>
<dbReference type="EC" id="6.1.1.4" evidence="2"/>
<evidence type="ECO:0000313" key="14">
    <source>
        <dbReference type="Proteomes" id="UP000828390"/>
    </source>
</evidence>
<dbReference type="PROSITE" id="PS00178">
    <property type="entry name" value="AA_TRNA_LIGASE_I"/>
    <property type="match status" value="1"/>
</dbReference>
<evidence type="ECO:0000256" key="2">
    <source>
        <dbReference type="ARBA" id="ARBA00013164"/>
    </source>
</evidence>
<proteinExistence type="inferred from homology"/>
<keyword evidence="3 9" id="KW-0436">Ligase</keyword>